<dbReference type="Proteomes" id="UP000664169">
    <property type="component" value="Unassembled WGS sequence"/>
</dbReference>
<name>A0A8H3EB15_9LECA</name>
<evidence type="ECO:0000313" key="2">
    <source>
        <dbReference type="Proteomes" id="UP000664169"/>
    </source>
</evidence>
<keyword evidence="2" id="KW-1185">Reference proteome</keyword>
<protein>
    <recommendedName>
        <fullName evidence="3">WW domain-containing protein</fullName>
    </recommendedName>
</protein>
<dbReference type="AlphaFoldDB" id="A0A8H3EB15"/>
<reference evidence="1" key="1">
    <citation type="submission" date="2021-03" db="EMBL/GenBank/DDBJ databases">
        <authorList>
            <person name="Tagirdzhanova G."/>
        </authorList>
    </citation>
    <scope>NUCLEOTIDE SEQUENCE</scope>
</reference>
<organism evidence="1 2">
    <name type="scientific">Gomphillus americanus</name>
    <dbReference type="NCBI Taxonomy" id="1940652"/>
    <lineage>
        <taxon>Eukaryota</taxon>
        <taxon>Fungi</taxon>
        <taxon>Dikarya</taxon>
        <taxon>Ascomycota</taxon>
        <taxon>Pezizomycotina</taxon>
        <taxon>Lecanoromycetes</taxon>
        <taxon>OSLEUM clade</taxon>
        <taxon>Ostropomycetidae</taxon>
        <taxon>Ostropales</taxon>
        <taxon>Graphidaceae</taxon>
        <taxon>Gomphilloideae</taxon>
        <taxon>Gomphillus</taxon>
    </lineage>
</organism>
<accession>A0A8H3EB15</accession>
<proteinExistence type="predicted"/>
<evidence type="ECO:0000313" key="1">
    <source>
        <dbReference type="EMBL" id="CAF9903556.1"/>
    </source>
</evidence>
<sequence length="213" mass="24494">MPLSNIFRSHGAKVQKKEWTNCCRAPSRMKFDPPLPDDYTAWIHRAGWVLYVHEPTQQGSWMHPVKLARLEAKGLKGPGKVGPEMWIWEQNVNRGSHYIVDYGYPPLGKIVSSIRPVPGDFRDIDKMGWDAWNAKKKAEDEQWHREHDKDAGKYNQALSEFWAVKRDVMKEQGIIRDDDSHKADGLLLAETIDTNGEVFQDPAEVSISEELEK</sequence>
<gene>
    <name evidence="1" type="ORF">GOMPHAMPRED_000373</name>
</gene>
<comment type="caution">
    <text evidence="1">The sequence shown here is derived from an EMBL/GenBank/DDBJ whole genome shotgun (WGS) entry which is preliminary data.</text>
</comment>
<dbReference type="EMBL" id="CAJPDQ010000001">
    <property type="protein sequence ID" value="CAF9903556.1"/>
    <property type="molecule type" value="Genomic_DNA"/>
</dbReference>
<evidence type="ECO:0008006" key="3">
    <source>
        <dbReference type="Google" id="ProtNLM"/>
    </source>
</evidence>